<gene>
    <name evidence="1" type="ORF">SDC9_43195</name>
</gene>
<name>A0A644W0D1_9ZZZZ</name>
<accession>A0A644W0D1</accession>
<reference evidence="1" key="1">
    <citation type="submission" date="2019-08" db="EMBL/GenBank/DDBJ databases">
        <authorList>
            <person name="Kucharzyk K."/>
            <person name="Murdoch R.W."/>
            <person name="Higgins S."/>
            <person name="Loffler F."/>
        </authorList>
    </citation>
    <scope>NUCLEOTIDE SEQUENCE</scope>
</reference>
<organism evidence="1">
    <name type="scientific">bioreactor metagenome</name>
    <dbReference type="NCBI Taxonomy" id="1076179"/>
    <lineage>
        <taxon>unclassified sequences</taxon>
        <taxon>metagenomes</taxon>
        <taxon>ecological metagenomes</taxon>
    </lineage>
</organism>
<comment type="caution">
    <text evidence="1">The sequence shown here is derived from an EMBL/GenBank/DDBJ whole genome shotgun (WGS) entry which is preliminary data.</text>
</comment>
<dbReference type="EMBL" id="VSSQ01000536">
    <property type="protein sequence ID" value="MPL97008.1"/>
    <property type="molecule type" value="Genomic_DNA"/>
</dbReference>
<proteinExistence type="predicted"/>
<sequence length="142" mass="15817">MQQAKSMILHLQQPVAYQKAPFSTTDAEKAYQETLSLLDGRPVGSEGCLALSSTCNLLFSGFQDPPGEDTRLAVEQGLVQPLAEGPYRIEAGRYEFFQLAPTNHLQELLEHIPMLFDGPNCIYVRLLKENAIAIVAQLWVVR</sequence>
<protein>
    <submittedName>
        <fullName evidence="1">Uncharacterized protein</fullName>
    </submittedName>
</protein>
<evidence type="ECO:0000313" key="1">
    <source>
        <dbReference type="EMBL" id="MPL97008.1"/>
    </source>
</evidence>
<dbReference type="AlphaFoldDB" id="A0A644W0D1"/>